<name>A0A3S9W7D3_9MICO</name>
<dbReference type="InterPro" id="IPR036388">
    <property type="entry name" value="WH-like_DNA-bd_sf"/>
</dbReference>
<gene>
    <name evidence="2" type="ORF">CVS47_00563</name>
</gene>
<dbReference type="InterPro" id="IPR036390">
    <property type="entry name" value="WH_DNA-bd_sf"/>
</dbReference>
<dbReference type="Proteomes" id="UP000276888">
    <property type="component" value="Chromosome"/>
</dbReference>
<proteinExistence type="predicted"/>
<dbReference type="PANTHER" id="PTHR33164">
    <property type="entry name" value="TRANSCRIPTIONAL REGULATOR, MARR FAMILY"/>
    <property type="match status" value="1"/>
</dbReference>
<dbReference type="Gene3D" id="1.10.10.10">
    <property type="entry name" value="Winged helix-like DNA-binding domain superfamily/Winged helix DNA-binding domain"/>
    <property type="match status" value="1"/>
</dbReference>
<protein>
    <recommendedName>
        <fullName evidence="1">HTH marR-type domain-containing protein</fullName>
    </recommendedName>
</protein>
<reference evidence="2 3" key="1">
    <citation type="submission" date="2018-08" db="EMBL/GenBank/DDBJ databases">
        <title>Microbacterium lemovicicum sp. nov., a bacterium isolated from a natural uranium-rich soil.</title>
        <authorList>
            <person name="ORTET P."/>
        </authorList>
    </citation>
    <scope>NUCLEOTIDE SEQUENCE [LARGE SCALE GENOMIC DNA]</scope>
    <source>
        <strain evidence="2 3">Viu22</strain>
    </source>
</reference>
<dbReference type="InterPro" id="IPR039422">
    <property type="entry name" value="MarR/SlyA-like"/>
</dbReference>
<dbReference type="PRINTS" id="PR00598">
    <property type="entry name" value="HTHMARR"/>
</dbReference>
<dbReference type="SUPFAM" id="SSF46785">
    <property type="entry name" value="Winged helix' DNA-binding domain"/>
    <property type="match status" value="1"/>
</dbReference>
<dbReference type="AlphaFoldDB" id="A0A3S9W7D3"/>
<dbReference type="PROSITE" id="PS50995">
    <property type="entry name" value="HTH_MARR_2"/>
    <property type="match status" value="1"/>
</dbReference>
<dbReference type="GO" id="GO:0006950">
    <property type="term" value="P:response to stress"/>
    <property type="evidence" value="ECO:0007669"/>
    <property type="project" value="TreeGrafter"/>
</dbReference>
<dbReference type="PANTHER" id="PTHR33164:SF43">
    <property type="entry name" value="HTH-TYPE TRANSCRIPTIONAL REPRESSOR YETL"/>
    <property type="match status" value="1"/>
</dbReference>
<dbReference type="Pfam" id="PF12802">
    <property type="entry name" value="MarR_2"/>
    <property type="match status" value="1"/>
</dbReference>
<dbReference type="EMBL" id="CP031423">
    <property type="protein sequence ID" value="AZS35965.1"/>
    <property type="molecule type" value="Genomic_DNA"/>
</dbReference>
<organism evidence="2 3">
    <name type="scientific">Microbacterium lemovicicum</name>
    <dbReference type="NCBI Taxonomy" id="1072463"/>
    <lineage>
        <taxon>Bacteria</taxon>
        <taxon>Bacillati</taxon>
        <taxon>Actinomycetota</taxon>
        <taxon>Actinomycetes</taxon>
        <taxon>Micrococcales</taxon>
        <taxon>Microbacteriaceae</taxon>
        <taxon>Microbacterium</taxon>
    </lineage>
</organism>
<dbReference type="OrthoDB" id="5072918at2"/>
<dbReference type="KEGG" id="mlv:CVS47_00563"/>
<feature type="domain" description="HTH marR-type" evidence="1">
    <location>
        <begin position="13"/>
        <end position="145"/>
    </location>
</feature>
<sequence length="152" mass="16340">MTTSSSTDAGGETPTLRAALLAYGNARARSVGAARRTLDIGEGDARAMLHIADHPGIRPSQLREFLDITAAGVTALIDRLERRDVLRRDADADDRRVTRITLTVDMTATPWVALTRFDTRFDEATALMDQAAVGRFAASLDELTRATAGAPS</sequence>
<evidence type="ECO:0000259" key="1">
    <source>
        <dbReference type="PROSITE" id="PS50995"/>
    </source>
</evidence>
<accession>A0A3S9W7D3</accession>
<evidence type="ECO:0000313" key="3">
    <source>
        <dbReference type="Proteomes" id="UP000276888"/>
    </source>
</evidence>
<dbReference type="SMART" id="SM00347">
    <property type="entry name" value="HTH_MARR"/>
    <property type="match status" value="1"/>
</dbReference>
<dbReference type="InterPro" id="IPR000835">
    <property type="entry name" value="HTH_MarR-typ"/>
</dbReference>
<dbReference type="GO" id="GO:0003700">
    <property type="term" value="F:DNA-binding transcription factor activity"/>
    <property type="evidence" value="ECO:0007669"/>
    <property type="project" value="InterPro"/>
</dbReference>
<evidence type="ECO:0000313" key="2">
    <source>
        <dbReference type="EMBL" id="AZS35965.1"/>
    </source>
</evidence>
<dbReference type="RefSeq" id="WP_127094719.1">
    <property type="nucleotide sequence ID" value="NZ_CP031423.1"/>
</dbReference>
<keyword evidence="3" id="KW-1185">Reference proteome</keyword>